<organism evidence="2 3">
    <name type="scientific">Marinilabilia rubra</name>
    <dbReference type="NCBI Taxonomy" id="2162893"/>
    <lineage>
        <taxon>Bacteria</taxon>
        <taxon>Pseudomonadati</taxon>
        <taxon>Bacteroidota</taxon>
        <taxon>Bacteroidia</taxon>
        <taxon>Marinilabiliales</taxon>
        <taxon>Marinilabiliaceae</taxon>
        <taxon>Marinilabilia</taxon>
    </lineage>
</organism>
<name>A0A2U2BBZ3_9BACT</name>
<comment type="caution">
    <text evidence="2">The sequence shown here is derived from an EMBL/GenBank/DDBJ whole genome shotgun (WGS) entry which is preliminary data.</text>
</comment>
<feature type="region of interest" description="Disordered" evidence="1">
    <location>
        <begin position="203"/>
        <end position="233"/>
    </location>
</feature>
<sequence>MNYIKHLNLMFSVFDQDKRLGPYHIMIYMALFRQWNREGFSNPIMINRETIMAKAKIKSPKTYSKTLKEMDNWGYLKYEQSTSRIYGSTIYMFPTSVFKEQVVPPFYKHINSKNIYTENETFDQDKNFKKDNQPTNPVRSEFTPPPLQHIKIYFNEKRAPELEAEKFFNHYEARNWLNNSFNPITNWKAAARNWIINIPKFNPRKKLQPKNKTTNDKPGNIKLNQTKNYDTPL</sequence>
<reference evidence="2 3" key="1">
    <citation type="submission" date="2018-05" db="EMBL/GenBank/DDBJ databases">
        <title>Marinilabilia rubrum sp. nov., isolated from saltern sediment.</title>
        <authorList>
            <person name="Zhang R."/>
        </authorList>
    </citation>
    <scope>NUCLEOTIDE SEQUENCE [LARGE SCALE GENOMIC DNA]</scope>
    <source>
        <strain evidence="2 3">WTE16</strain>
    </source>
</reference>
<proteinExistence type="predicted"/>
<dbReference type="OrthoDB" id="1442826at2"/>
<evidence type="ECO:0000256" key="1">
    <source>
        <dbReference type="SAM" id="MobiDB-lite"/>
    </source>
</evidence>
<dbReference type="RefSeq" id="WP_109262958.1">
    <property type="nucleotide sequence ID" value="NZ_QEWP01000002.1"/>
</dbReference>
<protein>
    <submittedName>
        <fullName evidence="2">Uncharacterized protein</fullName>
    </submittedName>
</protein>
<evidence type="ECO:0000313" key="3">
    <source>
        <dbReference type="Proteomes" id="UP000244956"/>
    </source>
</evidence>
<keyword evidence="3" id="KW-1185">Reference proteome</keyword>
<dbReference type="AlphaFoldDB" id="A0A2U2BBZ3"/>
<accession>A0A2U2BBZ3</accession>
<evidence type="ECO:0000313" key="2">
    <source>
        <dbReference type="EMBL" id="PWE00586.1"/>
    </source>
</evidence>
<dbReference type="Proteomes" id="UP000244956">
    <property type="component" value="Unassembled WGS sequence"/>
</dbReference>
<gene>
    <name evidence="2" type="ORF">DDZ16_03025</name>
</gene>
<feature type="compositionally biased region" description="Polar residues" evidence="1">
    <location>
        <begin position="222"/>
        <end position="233"/>
    </location>
</feature>
<dbReference type="EMBL" id="QEWP01000002">
    <property type="protein sequence ID" value="PWE00586.1"/>
    <property type="molecule type" value="Genomic_DNA"/>
</dbReference>